<proteinExistence type="predicted"/>
<sequence>MAFLLTATDFSVLMSCFCVIELFCTGTYFYTLPFIVCVISTELWVQIFKALPKKLKKVKSEIFYDTLEEFKIAIDPPKYFEIIWYETIDVTQPPRLENNPFAYAYINNPFCGKEFPPMHPHETFK</sequence>
<dbReference type="EMBL" id="BMAW01070443">
    <property type="protein sequence ID" value="GFT73294.1"/>
    <property type="molecule type" value="Genomic_DNA"/>
</dbReference>
<accession>A0A8X6PIM9</accession>
<evidence type="ECO:0000313" key="1">
    <source>
        <dbReference type="EMBL" id="GFT73294.1"/>
    </source>
</evidence>
<gene>
    <name evidence="1" type="ORF">NPIL_382181</name>
</gene>
<evidence type="ECO:0000313" key="2">
    <source>
        <dbReference type="Proteomes" id="UP000887013"/>
    </source>
</evidence>
<reference evidence="1" key="1">
    <citation type="submission" date="2020-08" db="EMBL/GenBank/DDBJ databases">
        <title>Multicomponent nature underlies the extraordinary mechanical properties of spider dragline silk.</title>
        <authorList>
            <person name="Kono N."/>
            <person name="Nakamura H."/>
            <person name="Mori M."/>
            <person name="Yoshida Y."/>
            <person name="Ohtoshi R."/>
            <person name="Malay A.D."/>
            <person name="Moran D.A.P."/>
            <person name="Tomita M."/>
            <person name="Numata K."/>
            <person name="Arakawa K."/>
        </authorList>
    </citation>
    <scope>NUCLEOTIDE SEQUENCE</scope>
</reference>
<dbReference type="AlphaFoldDB" id="A0A8X6PIM9"/>
<keyword evidence="2" id="KW-1185">Reference proteome</keyword>
<dbReference type="OrthoDB" id="6427883at2759"/>
<name>A0A8X6PIM9_NEPPI</name>
<protein>
    <submittedName>
        <fullName evidence="1">Uncharacterized protein</fullName>
    </submittedName>
</protein>
<dbReference type="Proteomes" id="UP000887013">
    <property type="component" value="Unassembled WGS sequence"/>
</dbReference>
<comment type="caution">
    <text evidence="1">The sequence shown here is derived from an EMBL/GenBank/DDBJ whole genome shotgun (WGS) entry which is preliminary data.</text>
</comment>
<organism evidence="1 2">
    <name type="scientific">Nephila pilipes</name>
    <name type="common">Giant wood spider</name>
    <name type="synonym">Nephila maculata</name>
    <dbReference type="NCBI Taxonomy" id="299642"/>
    <lineage>
        <taxon>Eukaryota</taxon>
        <taxon>Metazoa</taxon>
        <taxon>Ecdysozoa</taxon>
        <taxon>Arthropoda</taxon>
        <taxon>Chelicerata</taxon>
        <taxon>Arachnida</taxon>
        <taxon>Araneae</taxon>
        <taxon>Araneomorphae</taxon>
        <taxon>Entelegynae</taxon>
        <taxon>Araneoidea</taxon>
        <taxon>Nephilidae</taxon>
        <taxon>Nephila</taxon>
    </lineage>
</organism>